<accession>A0A6F8XRD3</accession>
<dbReference type="GO" id="GO:0051536">
    <property type="term" value="F:iron-sulfur cluster binding"/>
    <property type="evidence" value="ECO:0007669"/>
    <property type="project" value="UniProtKB-KW"/>
</dbReference>
<dbReference type="SFLD" id="SFLDS00029">
    <property type="entry name" value="Radical_SAM"/>
    <property type="match status" value="1"/>
</dbReference>
<keyword evidence="2" id="KW-0479">Metal-binding</keyword>
<name>A0A6F8XRD3_9ACTN</name>
<keyword evidence="4" id="KW-0411">Iron-sulfur</keyword>
<dbReference type="Gene3D" id="3.20.20.70">
    <property type="entry name" value="Aldolase class I"/>
    <property type="match status" value="1"/>
</dbReference>
<evidence type="ECO:0000256" key="1">
    <source>
        <dbReference type="ARBA" id="ARBA00022691"/>
    </source>
</evidence>
<evidence type="ECO:0000256" key="3">
    <source>
        <dbReference type="ARBA" id="ARBA00023004"/>
    </source>
</evidence>
<reference evidence="5 6" key="2">
    <citation type="submission" date="2020-03" db="EMBL/GenBank/DDBJ databases">
        <authorList>
            <person name="Ichikawa N."/>
            <person name="Kimura A."/>
            <person name="Kitahashi Y."/>
            <person name="Uohara A."/>
        </authorList>
    </citation>
    <scope>NUCLEOTIDE SEQUENCE [LARGE SCALE GENOMIC DNA]</scope>
    <source>
        <strain evidence="5 6">NBRC 107702</strain>
    </source>
</reference>
<dbReference type="InterPro" id="IPR058240">
    <property type="entry name" value="rSAM_sf"/>
</dbReference>
<keyword evidence="1" id="KW-0949">S-adenosyl-L-methionine</keyword>
<keyword evidence="3" id="KW-0408">Iron</keyword>
<reference evidence="5 6" key="1">
    <citation type="submission" date="2020-03" db="EMBL/GenBank/DDBJ databases">
        <title>Whole genome shotgun sequence of Phytohabitans flavus NBRC 107702.</title>
        <authorList>
            <person name="Komaki H."/>
            <person name="Tamura T."/>
        </authorList>
    </citation>
    <scope>NUCLEOTIDE SEQUENCE [LARGE SCALE GENOMIC DNA]</scope>
    <source>
        <strain evidence="5 6">NBRC 107702</strain>
    </source>
</reference>
<dbReference type="InterPro" id="IPR013785">
    <property type="entry name" value="Aldolase_TIM"/>
</dbReference>
<keyword evidence="6" id="KW-1185">Reference proteome</keyword>
<dbReference type="SUPFAM" id="SSF102114">
    <property type="entry name" value="Radical SAM enzymes"/>
    <property type="match status" value="1"/>
</dbReference>
<dbReference type="EMBL" id="AP022870">
    <property type="protein sequence ID" value="BCB76301.1"/>
    <property type="molecule type" value="Genomic_DNA"/>
</dbReference>
<dbReference type="GO" id="GO:0003824">
    <property type="term" value="F:catalytic activity"/>
    <property type="evidence" value="ECO:0007669"/>
    <property type="project" value="InterPro"/>
</dbReference>
<dbReference type="AlphaFoldDB" id="A0A6F8XRD3"/>
<proteinExistence type="predicted"/>
<sequence>MHLVEMLRLRMVPAAGVYFALTRRCPLSCAHCSTESSLSSEQYGDEPFRRIVDSFTPDCRPEVIGMSGGEALLRASLVRDLAEAARRVGTRALAMSGMYFARTGEGITPALRRAIESLDHLTASYDRFHEREVPRRDMFRALHQVRELVPGVSMQLTGEGPDDPYLVELIEDVRREFADEVPMLVTTLASVGRAREWFTTDAAPVPAAGVEPCFQASWPLVGYDGTVLACPSRHAAAPHRPAHLVLGDSAVDSWPVLRQRALTTHLLRGVRMFGPLELRRRFGAGDGTGNYCGTCSRLGDSAELDVEVTRFLESPKGRALEAAALAVTKHAGDQAYLGTYGVAAHRELATLGWR</sequence>
<evidence type="ECO:0000256" key="4">
    <source>
        <dbReference type="ARBA" id="ARBA00023014"/>
    </source>
</evidence>
<dbReference type="Proteomes" id="UP000502508">
    <property type="component" value="Chromosome"/>
</dbReference>
<organism evidence="5 6">
    <name type="scientific">Phytohabitans flavus</name>
    <dbReference type="NCBI Taxonomy" id="1076124"/>
    <lineage>
        <taxon>Bacteria</taxon>
        <taxon>Bacillati</taxon>
        <taxon>Actinomycetota</taxon>
        <taxon>Actinomycetes</taxon>
        <taxon>Micromonosporales</taxon>
        <taxon>Micromonosporaceae</taxon>
    </lineage>
</organism>
<protein>
    <recommendedName>
        <fullName evidence="7">Radical SAM core domain-containing protein</fullName>
    </recommendedName>
</protein>
<dbReference type="KEGG" id="pfla:Pflav_027110"/>
<evidence type="ECO:0008006" key="7">
    <source>
        <dbReference type="Google" id="ProtNLM"/>
    </source>
</evidence>
<dbReference type="InterPro" id="IPR007197">
    <property type="entry name" value="rSAM"/>
</dbReference>
<evidence type="ECO:0000313" key="5">
    <source>
        <dbReference type="EMBL" id="BCB76301.1"/>
    </source>
</evidence>
<evidence type="ECO:0000313" key="6">
    <source>
        <dbReference type="Proteomes" id="UP000502508"/>
    </source>
</evidence>
<dbReference type="CDD" id="cd01335">
    <property type="entry name" value="Radical_SAM"/>
    <property type="match status" value="1"/>
</dbReference>
<dbReference type="RefSeq" id="WP_173036389.1">
    <property type="nucleotide sequence ID" value="NZ_AP022870.1"/>
</dbReference>
<gene>
    <name evidence="5" type="ORF">Pflav_027110</name>
</gene>
<dbReference type="GO" id="GO:0046872">
    <property type="term" value="F:metal ion binding"/>
    <property type="evidence" value="ECO:0007669"/>
    <property type="project" value="UniProtKB-KW"/>
</dbReference>
<evidence type="ECO:0000256" key="2">
    <source>
        <dbReference type="ARBA" id="ARBA00022723"/>
    </source>
</evidence>